<comment type="caution">
    <text evidence="1">The sequence shown here is derived from an EMBL/GenBank/DDBJ whole genome shotgun (WGS) entry which is preliminary data.</text>
</comment>
<keyword evidence="2" id="KW-1185">Reference proteome</keyword>
<dbReference type="EMBL" id="SSOP01001166">
    <property type="protein sequence ID" value="KAB5587370.1"/>
    <property type="molecule type" value="Genomic_DNA"/>
</dbReference>
<dbReference type="AlphaFoldDB" id="A0A5N5Q5U1"/>
<evidence type="ECO:0000313" key="1">
    <source>
        <dbReference type="EMBL" id="KAB5587370.1"/>
    </source>
</evidence>
<gene>
    <name evidence="1" type="ORF">CTheo_9194</name>
</gene>
<dbReference type="OrthoDB" id="2404451at2759"/>
<sequence>MHLLFENLVPNMIQHWLGEFKGLDQGAGNYEITEDDWMEVGRLTVKAARTIPSFFVGTLPNIAQDRNLYKAEAYSFWFQYLAPILLKGKLPNKYYKHFLLMREVIAMVLQFEITYDEIDKLERMINQWVSQYEEYAR</sequence>
<protein>
    <submittedName>
        <fullName evidence="1">Uncharacterized protein</fullName>
    </submittedName>
</protein>
<reference evidence="1 2" key="1">
    <citation type="journal article" date="2019" name="Fungal Biol. Biotechnol.">
        <title>Draft genome sequence of fastidious pathogen Ceratobasidium theobromae, which causes vascular-streak dieback in Theobroma cacao.</title>
        <authorList>
            <person name="Ali S.S."/>
            <person name="Asman A."/>
            <person name="Shao J."/>
            <person name="Firmansyah A.P."/>
            <person name="Susilo A.W."/>
            <person name="Rosmana A."/>
            <person name="McMahon P."/>
            <person name="Junaid M."/>
            <person name="Guest D."/>
            <person name="Kheng T.Y."/>
            <person name="Meinhardt L.W."/>
            <person name="Bailey B.A."/>
        </authorList>
    </citation>
    <scope>NUCLEOTIDE SEQUENCE [LARGE SCALE GENOMIC DNA]</scope>
    <source>
        <strain evidence="1 2">CT2</strain>
    </source>
</reference>
<evidence type="ECO:0000313" key="2">
    <source>
        <dbReference type="Proteomes" id="UP000383932"/>
    </source>
</evidence>
<organism evidence="1 2">
    <name type="scientific">Ceratobasidium theobromae</name>
    <dbReference type="NCBI Taxonomy" id="1582974"/>
    <lineage>
        <taxon>Eukaryota</taxon>
        <taxon>Fungi</taxon>
        <taxon>Dikarya</taxon>
        <taxon>Basidiomycota</taxon>
        <taxon>Agaricomycotina</taxon>
        <taxon>Agaricomycetes</taxon>
        <taxon>Cantharellales</taxon>
        <taxon>Ceratobasidiaceae</taxon>
        <taxon>Ceratobasidium</taxon>
    </lineage>
</organism>
<name>A0A5N5Q5U1_9AGAM</name>
<dbReference type="Proteomes" id="UP000383932">
    <property type="component" value="Unassembled WGS sequence"/>
</dbReference>
<proteinExistence type="predicted"/>
<accession>A0A5N5Q5U1</accession>